<accession>A0A0K1XH33</accession>
<dbReference type="GO" id="GO:0030572">
    <property type="term" value="F:phosphatidyltransferase activity"/>
    <property type="evidence" value="ECO:0007669"/>
    <property type="project" value="UniProtKB-ARBA"/>
</dbReference>
<evidence type="ECO:0000313" key="4">
    <source>
        <dbReference type="Proteomes" id="UP000063953"/>
    </source>
</evidence>
<evidence type="ECO:0000256" key="1">
    <source>
        <dbReference type="SAM" id="SignalP"/>
    </source>
</evidence>
<feature type="signal peptide" evidence="1">
    <location>
        <begin position="1"/>
        <end position="25"/>
    </location>
</feature>
<dbReference type="EMBL" id="CP012365">
    <property type="protein sequence ID" value="AKX60636.1"/>
    <property type="molecule type" value="Genomic_DNA"/>
</dbReference>
<dbReference type="Gene3D" id="3.30.870.10">
    <property type="entry name" value="Endonuclease Chain A"/>
    <property type="match status" value="2"/>
</dbReference>
<gene>
    <name evidence="3" type="ORF">AKN88_09545</name>
</gene>
<proteinExistence type="predicted"/>
<feature type="chain" id="PRO_5005472171" description="PLD phosphodiesterase domain-containing protein" evidence="1">
    <location>
        <begin position="26"/>
        <end position="526"/>
    </location>
</feature>
<name>A0A0K1XH33_9GAMM</name>
<dbReference type="SMART" id="SM00155">
    <property type="entry name" value="PLDc"/>
    <property type="match status" value="2"/>
</dbReference>
<feature type="domain" description="PLD phosphodiesterase" evidence="2">
    <location>
        <begin position="167"/>
        <end position="194"/>
    </location>
</feature>
<evidence type="ECO:0000259" key="2">
    <source>
        <dbReference type="PROSITE" id="PS50035"/>
    </source>
</evidence>
<dbReference type="FunFam" id="3.30.870.10:FF:000024">
    <property type="entry name" value="Cardiolipin synthase C"/>
    <property type="match status" value="1"/>
</dbReference>
<dbReference type="SUPFAM" id="SSF56024">
    <property type="entry name" value="Phospholipase D/nuclease"/>
    <property type="match status" value="2"/>
</dbReference>
<dbReference type="Proteomes" id="UP000063953">
    <property type="component" value="Chromosome"/>
</dbReference>
<dbReference type="PANTHER" id="PTHR21248:SF12">
    <property type="entry name" value="CARDIOLIPIN SYNTHASE C"/>
    <property type="match status" value="1"/>
</dbReference>
<feature type="domain" description="PLD phosphodiesterase" evidence="2">
    <location>
        <begin position="417"/>
        <end position="444"/>
    </location>
</feature>
<dbReference type="GO" id="GO:0032049">
    <property type="term" value="P:cardiolipin biosynthetic process"/>
    <property type="evidence" value="ECO:0007669"/>
    <property type="project" value="UniProtKB-ARBA"/>
</dbReference>
<dbReference type="RefSeq" id="WP_053102006.1">
    <property type="nucleotide sequence ID" value="NZ_CP012365.1"/>
</dbReference>
<sequence>MPMQFSLRLLSTLLLFILTSCTSLPPLENRAASYALNPEQAATTRFAQMLAPLQQAHPDKSGIYPLTDALDAFAARMLLAQHAERTLDIQYYIWHKDMTGTLLFEALHEAADRGVRVRLLLDDNNTSGLDETLSVLDSHPNIQVRLFNPFMRRNYRAVEYLTDFNKANRRMHNKSFTVDNQLTIIGGRNVGDEYFGAGDGVLFADLDILAAGPVVQEVSHDFDRYWQSESAYPVSLILPEVSPARLQELEDQAEEVERNPAAAKFVQSLHQLPILNQLTEQALALEWAKVTLVSDDPRKGLGDVADDDLLFGKLIHLVGSPEKSLNLVSPYFVPTKVGAKAFANLSQAGVEIQILTNSLHATDVYVVHSGYSKWRKKLVKNGVKLYEMRQMGERSTKPKLLNRTGDKEGLGTVFGSSGSSLHAKTFTLDDDIVFVGSFNFDPRSAKLNTELGFVIEDSQLSQKIKAAFAEEVPYNAYEVQLCNNSQLCWIEKSQTGLLIHHTEPESTLLKRAGVQFLSWLPIDWLL</sequence>
<organism evidence="3 4">
    <name type="scientific">Thiopseudomonas alkaliphila</name>
    <dbReference type="NCBI Taxonomy" id="1697053"/>
    <lineage>
        <taxon>Bacteria</taxon>
        <taxon>Pseudomonadati</taxon>
        <taxon>Pseudomonadota</taxon>
        <taxon>Gammaproteobacteria</taxon>
        <taxon>Pseudomonadales</taxon>
        <taxon>Pseudomonadaceae</taxon>
        <taxon>Thiopseudomonas</taxon>
    </lineage>
</organism>
<dbReference type="CDD" id="cd09111">
    <property type="entry name" value="PLDc_ymdC_like_1"/>
    <property type="match status" value="1"/>
</dbReference>
<dbReference type="PROSITE" id="PS50035">
    <property type="entry name" value="PLD"/>
    <property type="match status" value="2"/>
</dbReference>
<dbReference type="STRING" id="1697053.AKN87_00040"/>
<dbReference type="InterPro" id="IPR025202">
    <property type="entry name" value="PLD-like_dom"/>
</dbReference>
<evidence type="ECO:0000313" key="3">
    <source>
        <dbReference type="EMBL" id="AKX60636.1"/>
    </source>
</evidence>
<dbReference type="Pfam" id="PF13091">
    <property type="entry name" value="PLDc_2"/>
    <property type="match status" value="2"/>
</dbReference>
<dbReference type="PATRIC" id="fig|1698449.3.peg.1916"/>
<dbReference type="InterPro" id="IPR001736">
    <property type="entry name" value="PLipase_D/transphosphatidylase"/>
</dbReference>
<protein>
    <recommendedName>
        <fullName evidence="2">PLD phosphodiesterase domain-containing protein</fullName>
    </recommendedName>
</protein>
<dbReference type="PANTHER" id="PTHR21248">
    <property type="entry name" value="CARDIOLIPIN SYNTHASE"/>
    <property type="match status" value="1"/>
</dbReference>
<keyword evidence="4" id="KW-1185">Reference proteome</keyword>
<reference evidence="3 4" key="1">
    <citation type="journal article" date="2015" name="Genome Announc.">
        <title>Genome Sequences of Oblitimonas alkaliphila gen. nov. sp. nov. (Proposed), a Novel Bacterium of the Pseudomonadaceae Family.</title>
        <authorList>
            <person name="Lauer A.C."/>
            <person name="Nicholson A.C."/>
            <person name="Humrighouse B.W."/>
            <person name="Emery B."/>
            <person name="Drobish A."/>
            <person name="Juieng P."/>
            <person name="Loparev V."/>
            <person name="McQuiston J.R."/>
        </authorList>
    </citation>
    <scope>NUCLEOTIDE SEQUENCE [LARGE SCALE GENOMIC DNA]</scope>
    <source>
        <strain evidence="3 4">E5571</strain>
    </source>
</reference>
<keyword evidence="1" id="KW-0732">Signal</keyword>
<dbReference type="CDD" id="cd09113">
    <property type="entry name" value="PLDc_ymdC_like_2"/>
    <property type="match status" value="1"/>
</dbReference>
<dbReference type="AlphaFoldDB" id="A0A0K1XH33"/>